<keyword evidence="6" id="KW-0804">Transcription</keyword>
<dbReference type="PANTHER" id="PTHR31313:SF81">
    <property type="entry name" value="TY1 ENHANCER ACTIVATOR"/>
    <property type="match status" value="1"/>
</dbReference>
<organism evidence="10 11">
    <name type="scientific">Batrachochytrium dendrobatidis (strain JAM81 / FGSC 10211)</name>
    <name type="common">Frog chytrid fungus</name>
    <dbReference type="NCBI Taxonomy" id="684364"/>
    <lineage>
        <taxon>Eukaryota</taxon>
        <taxon>Fungi</taxon>
        <taxon>Fungi incertae sedis</taxon>
        <taxon>Chytridiomycota</taxon>
        <taxon>Chytridiomycota incertae sedis</taxon>
        <taxon>Chytridiomycetes</taxon>
        <taxon>Rhizophydiales</taxon>
        <taxon>Rhizophydiales incertae sedis</taxon>
        <taxon>Batrachochytrium</taxon>
    </lineage>
</organism>
<keyword evidence="4" id="KW-0805">Transcription regulation</keyword>
<dbReference type="Gene3D" id="4.10.240.10">
    <property type="entry name" value="Zn(2)-C6 fungal-type DNA-binding domain"/>
    <property type="match status" value="1"/>
</dbReference>
<feature type="compositionally biased region" description="Polar residues" evidence="8">
    <location>
        <begin position="1166"/>
        <end position="1185"/>
    </location>
</feature>
<evidence type="ECO:0000256" key="1">
    <source>
        <dbReference type="ARBA" id="ARBA00004123"/>
    </source>
</evidence>
<feature type="region of interest" description="Disordered" evidence="8">
    <location>
        <begin position="1166"/>
        <end position="1186"/>
    </location>
</feature>
<proteinExistence type="predicted"/>
<dbReference type="PROSITE" id="PS50048">
    <property type="entry name" value="ZN2_CY6_FUNGAL_2"/>
    <property type="match status" value="1"/>
</dbReference>
<dbReference type="CDD" id="cd12148">
    <property type="entry name" value="fungal_TF_MHR"/>
    <property type="match status" value="1"/>
</dbReference>
<keyword evidence="2" id="KW-0479">Metal-binding</keyword>
<dbReference type="OrthoDB" id="2112096at2759"/>
<dbReference type="GeneID" id="18238046"/>
<dbReference type="HOGENOM" id="CLU_258697_0_0_1"/>
<evidence type="ECO:0000259" key="9">
    <source>
        <dbReference type="PROSITE" id="PS50048"/>
    </source>
</evidence>
<dbReference type="InterPro" id="IPR051615">
    <property type="entry name" value="Transcr_Regulatory_Elem"/>
</dbReference>
<evidence type="ECO:0000256" key="2">
    <source>
        <dbReference type="ARBA" id="ARBA00022723"/>
    </source>
</evidence>
<reference evidence="10 11" key="1">
    <citation type="submission" date="2009-12" db="EMBL/GenBank/DDBJ databases">
        <title>The draft genome of Batrachochytrium dendrobatidis.</title>
        <authorList>
            <consortium name="US DOE Joint Genome Institute (JGI-PGF)"/>
            <person name="Kuo A."/>
            <person name="Salamov A."/>
            <person name="Schmutz J."/>
            <person name="Lucas S."/>
            <person name="Pitluck S."/>
            <person name="Rosenblum E."/>
            <person name="Stajich J."/>
            <person name="Eisen M."/>
            <person name="Grigoriev I.V."/>
        </authorList>
    </citation>
    <scope>NUCLEOTIDE SEQUENCE [LARGE SCALE GENOMIC DNA]</scope>
    <source>
        <strain evidence="11">JAM81 / FGSC 10211</strain>
    </source>
</reference>
<gene>
    <name evidence="10" type="ORF">BATDEDRAFT_22806</name>
</gene>
<dbReference type="Proteomes" id="UP000007241">
    <property type="component" value="Unassembled WGS sequence"/>
</dbReference>
<accession>F4NVU6</accession>
<dbReference type="CDD" id="cd00067">
    <property type="entry name" value="GAL4"/>
    <property type="match status" value="1"/>
</dbReference>
<dbReference type="GO" id="GO:0006351">
    <property type="term" value="P:DNA-templated transcription"/>
    <property type="evidence" value="ECO:0007669"/>
    <property type="project" value="InterPro"/>
</dbReference>
<evidence type="ECO:0000313" key="10">
    <source>
        <dbReference type="EMBL" id="EGF82714.1"/>
    </source>
</evidence>
<dbReference type="Pfam" id="PF04082">
    <property type="entry name" value="Fungal_trans"/>
    <property type="match status" value="1"/>
</dbReference>
<name>F4NVU6_BATDJ</name>
<dbReference type="SMART" id="SM00066">
    <property type="entry name" value="GAL4"/>
    <property type="match status" value="1"/>
</dbReference>
<dbReference type="GO" id="GO:0000981">
    <property type="term" value="F:DNA-binding transcription factor activity, RNA polymerase II-specific"/>
    <property type="evidence" value="ECO:0007669"/>
    <property type="project" value="InterPro"/>
</dbReference>
<evidence type="ECO:0000256" key="8">
    <source>
        <dbReference type="SAM" id="MobiDB-lite"/>
    </source>
</evidence>
<feature type="region of interest" description="Disordered" evidence="8">
    <location>
        <begin position="1206"/>
        <end position="1230"/>
    </location>
</feature>
<evidence type="ECO:0000256" key="3">
    <source>
        <dbReference type="ARBA" id="ARBA00022833"/>
    </source>
</evidence>
<dbReference type="InParanoid" id="F4NVU6"/>
<evidence type="ECO:0000256" key="5">
    <source>
        <dbReference type="ARBA" id="ARBA00023125"/>
    </source>
</evidence>
<dbReference type="SUPFAM" id="SSF57701">
    <property type="entry name" value="Zn2/Cys6 DNA-binding domain"/>
    <property type="match status" value="1"/>
</dbReference>
<evidence type="ECO:0000256" key="4">
    <source>
        <dbReference type="ARBA" id="ARBA00023015"/>
    </source>
</evidence>
<dbReference type="RefSeq" id="XP_006676631.1">
    <property type="nucleotide sequence ID" value="XM_006676568.1"/>
</dbReference>
<dbReference type="Pfam" id="PF00172">
    <property type="entry name" value="Zn_clus"/>
    <property type="match status" value="1"/>
</dbReference>
<dbReference type="PANTHER" id="PTHR31313">
    <property type="entry name" value="TY1 ENHANCER ACTIVATOR"/>
    <property type="match status" value="1"/>
</dbReference>
<evidence type="ECO:0000256" key="6">
    <source>
        <dbReference type="ARBA" id="ARBA00023163"/>
    </source>
</evidence>
<feature type="region of interest" description="Disordered" evidence="8">
    <location>
        <begin position="417"/>
        <end position="439"/>
    </location>
</feature>
<dbReference type="EMBL" id="GL882880">
    <property type="protein sequence ID" value="EGF82714.1"/>
    <property type="molecule type" value="Genomic_DNA"/>
</dbReference>
<sequence length="1336" mass="148338">MAEKDLHMVTGDGMEEINEKLSATIAPVYIMCLGRGSLNLTVGIQCKAAARFPTDLLDKKYKIKRYFDINLFPTSVYHTTELPLAGFLQRFFSQTALDSIRPPQTVELSKLHSMEQYNHMKNISNASEAIQPSRQTFTTRKRQTQSCDRCKSKKRRCNGEYPCGNCVKANTDCTMLIEQKKRGPKRISDDSAELSYSVGRANAEKARNSALDYSLSDTVLLSGNGAMVTAAGVDSSSLQNLKSTKRARHSTDTDYTLPIRALSGSSENREDPLSHMGQHQPSHLYSQQQFQLPLHSNQGYTLPTSNHPSYRLSNHQFHALTDNQVSRDMSGASLSEIGVPNGADSISAAIQPNQLSFNPASLNSITMPSGNGFRSPLLSLDSHPTVPPLHNSQSQFQLLQLRQNQLQQQELQNRNLQGVSQSQLSHLSQSNLHTPASVSQGMTTQPVFDIPASTNRNLESNLSLDPSQLQSISIQNMLGGNYLKSSTFNSQEYIPNSNPDFNNSSQIQIDPEVLNLYAQLNPKMSVDLNTLLVSPSTDGSVPSADLSFNIESLLYGPVNLTLAEFPNLPSEFFLHLISMFFTYYHPTFPIIHETPFFENLIPINKHHQMLLNAIYAIGCHYSQNSLLYQTPFYSPQRASEYFMDRAFAAVPPPESKHFTSPESLAICQAAILLTSCDYSLKRCRTWTTIGMGCRLAEKYELYYSKSLPDFFSLYNGSRKTCVPVSLQERKRVWWVTLLADLFVSLSTGIPLQLGEAEYVDTMLDTTTLIDRVSPKLANGQSPIGDCNDNATQKVADPEKWKPFFSGFPKDTVFGPTDLTSDRWTKQSLGFFQVNHLFSNLDESMHIIQLSYIVRRIVRSLHAPALPKSTKLNGHTAPALQSLSNTGDDMQSLHTSLLVWYEGLPLHFRLFHSLEATTTIDVQGLAKFCSIKEGRRVCGMMVMLNLLLFSAFALLHQRNAESTAISFDNADETDEPVEKYIGLQPGQQLFSISTSQISHKKYQSHQIIAFMYKAQCHLLKSVYGSGLSTSSTTTPPSEIVCSPMIATLMMPIAVALMCQKGYARRLVFPLTGVSTIDMTTETGMFLSGIDPLDAVILPVLKSISQVWSAATDHATTLRTLSEKIVNHVATMPKHQNAVSSVHPKTDSWFEVFQTGIFTLGPSLTNELSRTNEPATSSAPANPNHASLSIAASPKNTMFRPTMLSTDTQKSHQYSHAANSTNQYSSIPKQQSGPQQGIFGSIEFSQQRIDPVVVRLLNQSNASAQQGYVNTHSSFVTPTGHSFSSLNIPGATHAVNYANIGQKEYTQMPISNQLIEDRQGVQRSWHDLRSEFEDEFLL</sequence>
<dbReference type="GO" id="GO:0003677">
    <property type="term" value="F:DNA binding"/>
    <property type="evidence" value="ECO:0007669"/>
    <property type="project" value="UniProtKB-KW"/>
</dbReference>
<dbReference type="GO" id="GO:0005634">
    <property type="term" value="C:nucleus"/>
    <property type="evidence" value="ECO:0007669"/>
    <property type="project" value="UniProtKB-SubCell"/>
</dbReference>
<dbReference type="InterPro" id="IPR036864">
    <property type="entry name" value="Zn2-C6_fun-type_DNA-bd_sf"/>
</dbReference>
<evidence type="ECO:0000313" key="11">
    <source>
        <dbReference type="Proteomes" id="UP000007241"/>
    </source>
</evidence>
<evidence type="ECO:0000256" key="7">
    <source>
        <dbReference type="ARBA" id="ARBA00023242"/>
    </source>
</evidence>
<comment type="subcellular location">
    <subcellularLocation>
        <location evidence="1">Nucleus</location>
    </subcellularLocation>
</comment>
<dbReference type="InterPro" id="IPR007219">
    <property type="entry name" value="XnlR_reg_dom"/>
</dbReference>
<dbReference type="InterPro" id="IPR001138">
    <property type="entry name" value="Zn2Cys6_DnaBD"/>
</dbReference>
<feature type="domain" description="Zn(2)-C6 fungal-type" evidence="9">
    <location>
        <begin position="146"/>
        <end position="175"/>
    </location>
</feature>
<keyword evidence="7" id="KW-0539">Nucleus</keyword>
<protein>
    <recommendedName>
        <fullName evidence="9">Zn(2)-C6 fungal-type domain-containing protein</fullName>
    </recommendedName>
</protein>
<keyword evidence="3" id="KW-0862">Zinc</keyword>
<dbReference type="PROSITE" id="PS00463">
    <property type="entry name" value="ZN2_CY6_FUNGAL_1"/>
    <property type="match status" value="1"/>
</dbReference>
<keyword evidence="5" id="KW-0238">DNA-binding</keyword>
<dbReference type="GO" id="GO:0008270">
    <property type="term" value="F:zinc ion binding"/>
    <property type="evidence" value="ECO:0007669"/>
    <property type="project" value="InterPro"/>
</dbReference>
<keyword evidence="11" id="KW-1185">Reference proteome</keyword>
<feature type="compositionally biased region" description="Low complexity" evidence="8">
    <location>
        <begin position="417"/>
        <end position="432"/>
    </location>
</feature>